<protein>
    <submittedName>
        <fullName evidence="1">Uncharacterized protein</fullName>
    </submittedName>
</protein>
<gene>
    <name evidence="1" type="ORF">MCOR_637</name>
</gene>
<evidence type="ECO:0000313" key="1">
    <source>
        <dbReference type="EMBL" id="CAC5356539.1"/>
    </source>
</evidence>
<dbReference type="Proteomes" id="UP000507470">
    <property type="component" value="Unassembled WGS sequence"/>
</dbReference>
<name>A0A6J7ZSX8_MYTCO</name>
<evidence type="ECO:0000313" key="2">
    <source>
        <dbReference type="Proteomes" id="UP000507470"/>
    </source>
</evidence>
<dbReference type="EMBL" id="CACVKT020000158">
    <property type="protein sequence ID" value="CAC5356539.1"/>
    <property type="molecule type" value="Genomic_DNA"/>
</dbReference>
<keyword evidence="2" id="KW-1185">Reference proteome</keyword>
<sequence>MAVAYNRQELKIRDTTVLASVPENDTARLMHYLDSMCTVLQLEVTDYSIQRLKDYKKYYLLTRDEQENLIGLCFLVSPDKLEGSCIFRSDEICNTGFGNRFFRIDSTETGFVASQSVFVGTVQVSVKEFMVYKNSWMNEHYRAPMNRLTRVVKNTTKNNDEWIYTSTSESLDCCVIQ</sequence>
<dbReference type="AlphaFoldDB" id="A0A6J7ZSX8"/>
<organism evidence="1 2">
    <name type="scientific">Mytilus coruscus</name>
    <name type="common">Sea mussel</name>
    <dbReference type="NCBI Taxonomy" id="42192"/>
    <lineage>
        <taxon>Eukaryota</taxon>
        <taxon>Metazoa</taxon>
        <taxon>Spiralia</taxon>
        <taxon>Lophotrochozoa</taxon>
        <taxon>Mollusca</taxon>
        <taxon>Bivalvia</taxon>
        <taxon>Autobranchia</taxon>
        <taxon>Pteriomorphia</taxon>
        <taxon>Mytilida</taxon>
        <taxon>Mytiloidea</taxon>
        <taxon>Mytilidae</taxon>
        <taxon>Mytilinae</taxon>
        <taxon>Mytilus</taxon>
    </lineage>
</organism>
<proteinExistence type="predicted"/>
<dbReference type="OrthoDB" id="661148at2759"/>
<accession>A0A6J7ZSX8</accession>
<reference evidence="1 2" key="1">
    <citation type="submission" date="2020-06" db="EMBL/GenBank/DDBJ databases">
        <authorList>
            <person name="Li R."/>
            <person name="Bekaert M."/>
        </authorList>
    </citation>
    <scope>NUCLEOTIDE SEQUENCE [LARGE SCALE GENOMIC DNA]</scope>
    <source>
        <strain evidence="2">wild</strain>
    </source>
</reference>